<accession>A0A0R2ABH9</accession>
<dbReference type="Pfam" id="PF11114">
    <property type="entry name" value="Minor_capsid_2"/>
    <property type="match status" value="1"/>
</dbReference>
<evidence type="ECO:0008006" key="3">
    <source>
        <dbReference type="Google" id="ProtNLM"/>
    </source>
</evidence>
<sequence>MGRLAAVNDAHQAMEQFVPKRSGDLRSYSNVNTDGSDIVYAMPYARAQFYGKINGHPIVNHHPAGASSRWDLRLKGDQQLMNKVTQAFVKGANWNGS</sequence>
<name>A0A0R2ABH9_9LACO</name>
<dbReference type="InterPro" id="IPR021080">
    <property type="entry name" value="Minor_capsid_protein"/>
</dbReference>
<comment type="caution">
    <text evidence="1">The sequence shown here is derived from an EMBL/GenBank/DDBJ whole genome shotgun (WGS) entry which is preliminary data.</text>
</comment>
<evidence type="ECO:0000313" key="2">
    <source>
        <dbReference type="Proteomes" id="UP000051733"/>
    </source>
</evidence>
<dbReference type="Proteomes" id="UP000051733">
    <property type="component" value="Unassembled WGS sequence"/>
</dbReference>
<dbReference type="AlphaFoldDB" id="A0A0R2ABH9"/>
<organism evidence="1 2">
    <name type="scientific">Paucilactobacillus vaccinostercus DSM 20634</name>
    <dbReference type="NCBI Taxonomy" id="1423813"/>
    <lineage>
        <taxon>Bacteria</taxon>
        <taxon>Bacillati</taxon>
        <taxon>Bacillota</taxon>
        <taxon>Bacilli</taxon>
        <taxon>Lactobacillales</taxon>
        <taxon>Lactobacillaceae</taxon>
        <taxon>Paucilactobacillus</taxon>
    </lineage>
</organism>
<dbReference type="EMBL" id="AYYY01000043">
    <property type="protein sequence ID" value="KRM61033.1"/>
    <property type="molecule type" value="Genomic_DNA"/>
</dbReference>
<reference evidence="1 2" key="1">
    <citation type="journal article" date="2015" name="Genome Announc.">
        <title>Expanding the biotechnology potential of lactobacilli through comparative genomics of 213 strains and associated genera.</title>
        <authorList>
            <person name="Sun Z."/>
            <person name="Harris H.M."/>
            <person name="McCann A."/>
            <person name="Guo C."/>
            <person name="Argimon S."/>
            <person name="Zhang W."/>
            <person name="Yang X."/>
            <person name="Jeffery I.B."/>
            <person name="Cooney J.C."/>
            <person name="Kagawa T.F."/>
            <person name="Liu W."/>
            <person name="Song Y."/>
            <person name="Salvetti E."/>
            <person name="Wrobel A."/>
            <person name="Rasinkangas P."/>
            <person name="Parkhill J."/>
            <person name="Rea M.C."/>
            <person name="O'Sullivan O."/>
            <person name="Ritari J."/>
            <person name="Douillard F.P."/>
            <person name="Paul Ross R."/>
            <person name="Yang R."/>
            <person name="Briner A.E."/>
            <person name="Felis G.E."/>
            <person name="de Vos W.M."/>
            <person name="Barrangou R."/>
            <person name="Klaenhammer T.R."/>
            <person name="Caufield P.W."/>
            <person name="Cui Y."/>
            <person name="Zhang H."/>
            <person name="O'Toole P.W."/>
        </authorList>
    </citation>
    <scope>NUCLEOTIDE SEQUENCE [LARGE SCALE GENOMIC DNA]</scope>
    <source>
        <strain evidence="1 2">DSM 20634</strain>
    </source>
</reference>
<keyword evidence="2" id="KW-1185">Reference proteome</keyword>
<gene>
    <name evidence="1" type="ORF">FC26_GL002249</name>
</gene>
<protein>
    <recommendedName>
        <fullName evidence="3">Capsid protein</fullName>
    </recommendedName>
</protein>
<dbReference type="STRING" id="1423813.FC26_GL002249"/>
<dbReference type="PATRIC" id="fig|1423813.3.peg.2291"/>
<evidence type="ECO:0000313" key="1">
    <source>
        <dbReference type="EMBL" id="KRM61033.1"/>
    </source>
</evidence>
<proteinExistence type="predicted"/>